<evidence type="ECO:0000313" key="2">
    <source>
        <dbReference type="EMBL" id="RHZ06885.1"/>
    </source>
</evidence>
<reference evidence="3 4" key="1">
    <citation type="submission" date="2018-08" db="EMBL/GenBank/DDBJ databases">
        <title>Aphanomyces genome sequencing and annotation.</title>
        <authorList>
            <person name="Minardi D."/>
            <person name="Oidtmann B."/>
            <person name="Van Der Giezen M."/>
            <person name="Studholme D.J."/>
        </authorList>
    </citation>
    <scope>NUCLEOTIDE SEQUENCE [LARGE SCALE GENOMIC DNA]</scope>
    <source>
        <strain evidence="2 3">Da</strain>
        <strain evidence="1 4">Sv</strain>
    </source>
</reference>
<gene>
    <name evidence="1" type="ORF">DYB35_008239</name>
    <name evidence="2" type="ORF">DYB37_004675</name>
</gene>
<accession>A0A3R7AUS4</accession>
<name>A0A3R7AUS4_APHAT</name>
<evidence type="ECO:0000313" key="3">
    <source>
        <dbReference type="Proteomes" id="UP000285430"/>
    </source>
</evidence>
<evidence type="ECO:0000313" key="1">
    <source>
        <dbReference type="EMBL" id="RHY89349.1"/>
    </source>
</evidence>
<comment type="caution">
    <text evidence="1">The sequence shown here is derived from an EMBL/GenBank/DDBJ whole genome shotgun (WGS) entry which is preliminary data.</text>
</comment>
<organism evidence="1 4">
    <name type="scientific">Aphanomyces astaci</name>
    <name type="common">Crayfish plague agent</name>
    <dbReference type="NCBI Taxonomy" id="112090"/>
    <lineage>
        <taxon>Eukaryota</taxon>
        <taxon>Sar</taxon>
        <taxon>Stramenopiles</taxon>
        <taxon>Oomycota</taxon>
        <taxon>Saprolegniomycetes</taxon>
        <taxon>Saprolegniales</taxon>
        <taxon>Verrucalvaceae</taxon>
        <taxon>Aphanomyces</taxon>
    </lineage>
</organism>
<dbReference type="AlphaFoldDB" id="A0A3R7AUS4"/>
<dbReference type="EMBL" id="QUTH01006554">
    <property type="protein sequence ID" value="RHZ06885.1"/>
    <property type="molecule type" value="Genomic_DNA"/>
</dbReference>
<dbReference type="Proteomes" id="UP000285430">
    <property type="component" value="Unassembled WGS sequence"/>
</dbReference>
<sequence>MSMRQVAEMLLTQPPLSKQAWLQYIGEQLYDVCYKHLRVAPKNRRVVLCEDLLFPRNFREALVDAVVNVLKVVAPSFIPCIH</sequence>
<evidence type="ECO:0000313" key="4">
    <source>
        <dbReference type="Proteomes" id="UP000285712"/>
    </source>
</evidence>
<dbReference type="Gene3D" id="3.30.420.40">
    <property type="match status" value="1"/>
</dbReference>
<dbReference type="Proteomes" id="UP000285712">
    <property type="component" value="Unassembled WGS sequence"/>
</dbReference>
<dbReference type="EMBL" id="QUTG01004028">
    <property type="protein sequence ID" value="RHY89349.1"/>
    <property type="molecule type" value="Genomic_DNA"/>
</dbReference>
<proteinExistence type="predicted"/>
<protein>
    <submittedName>
        <fullName evidence="1">Uncharacterized protein</fullName>
    </submittedName>
</protein>
<dbReference type="VEuPathDB" id="FungiDB:H257_03408"/>